<keyword evidence="2" id="KW-1185">Reference proteome</keyword>
<evidence type="ECO:0000313" key="2">
    <source>
        <dbReference type="Proteomes" id="UP000623958"/>
    </source>
</evidence>
<dbReference type="EMBL" id="BNBA01000036">
    <property type="protein sequence ID" value="GHH59245.1"/>
    <property type="molecule type" value="Genomic_DNA"/>
</dbReference>
<comment type="caution">
    <text evidence="1">The sequence shown here is derived from an EMBL/GenBank/DDBJ whole genome shotgun (WGS) entry which is preliminary data.</text>
</comment>
<dbReference type="AlphaFoldDB" id="A0A919FB33"/>
<gene>
    <name evidence="1" type="ORF">GCM10009090_33140</name>
</gene>
<name>A0A919FB33_9XANT</name>
<accession>A0A919FB33</accession>
<evidence type="ECO:0000313" key="1">
    <source>
        <dbReference type="EMBL" id="GHH59245.1"/>
    </source>
</evidence>
<protein>
    <submittedName>
        <fullName evidence="1">Uncharacterized protein</fullName>
    </submittedName>
</protein>
<reference evidence="1" key="2">
    <citation type="submission" date="2020-09" db="EMBL/GenBank/DDBJ databases">
        <authorList>
            <person name="Sun Q."/>
            <person name="Ohkuma M."/>
        </authorList>
    </citation>
    <scope>NUCLEOTIDE SEQUENCE</scope>
    <source>
        <strain evidence="1">JCM 13306</strain>
    </source>
</reference>
<dbReference type="Proteomes" id="UP000623958">
    <property type="component" value="Unassembled WGS sequence"/>
</dbReference>
<dbReference type="RefSeq" id="WP_434029893.1">
    <property type="nucleotide sequence ID" value="NZ_BNBA01000036.1"/>
</dbReference>
<sequence length="214" mass="23921">MLIGMLLRTHFSLHHAQMAAYHARIAADLQLDGSEEIAIAIGAHVSGAVISAGAFIEATANELSENDKRPREIIPGQPASLLRLNELLKGAKASPFGHDDTKWQAAQTLIELRNRLIHYKYDWLDLGTKNMIGRDNLHDSTLGPRLEASFEFLPVSMHYIPSFLSPDCAAWAINSATQFLDEFYRRLGKTPRHDHLRHRIEVQRSAAKGPAQQL</sequence>
<proteinExistence type="predicted"/>
<reference evidence="1" key="1">
    <citation type="journal article" date="2014" name="Int. J. Syst. Evol. Microbiol.">
        <title>Complete genome sequence of Corynebacterium casei LMG S-19264T (=DSM 44701T), isolated from a smear-ripened cheese.</title>
        <authorList>
            <consortium name="US DOE Joint Genome Institute (JGI-PGF)"/>
            <person name="Walter F."/>
            <person name="Albersmeier A."/>
            <person name="Kalinowski J."/>
            <person name="Ruckert C."/>
        </authorList>
    </citation>
    <scope>NUCLEOTIDE SEQUENCE</scope>
    <source>
        <strain evidence="1">JCM 13306</strain>
    </source>
</reference>
<organism evidence="1 2">
    <name type="scientific">Xanthomonas boreopolis</name>
    <dbReference type="NCBI Taxonomy" id="86183"/>
    <lineage>
        <taxon>Bacteria</taxon>
        <taxon>Pseudomonadati</taxon>
        <taxon>Pseudomonadota</taxon>
        <taxon>Gammaproteobacteria</taxon>
        <taxon>Lysobacterales</taxon>
        <taxon>Lysobacteraceae</taxon>
        <taxon>Xanthomonas</taxon>
    </lineage>
</organism>